<dbReference type="Proteomes" id="UP001344906">
    <property type="component" value="Unassembled WGS sequence"/>
</dbReference>
<protein>
    <submittedName>
        <fullName evidence="1">Uncharacterized protein</fullName>
    </submittedName>
</protein>
<keyword evidence="2" id="KW-1185">Reference proteome</keyword>
<gene>
    <name evidence="1" type="ORF">KDH_26780</name>
</gene>
<reference evidence="1 2" key="1">
    <citation type="submission" date="2023-02" db="EMBL/GenBank/DDBJ databases">
        <title>Dictyobacter halimunensis sp. nov., a new member of the class Ktedonobacteria from forest soil in a geothermal area.</title>
        <authorList>
            <person name="Rachmania M.K."/>
            <person name="Ningsih F."/>
            <person name="Sakai Y."/>
            <person name="Yabe S."/>
            <person name="Yokota A."/>
            <person name="Sjamsuridzal W."/>
        </authorList>
    </citation>
    <scope>NUCLEOTIDE SEQUENCE [LARGE SCALE GENOMIC DNA]</scope>
    <source>
        <strain evidence="1 2">S3.2.2.5</strain>
    </source>
</reference>
<proteinExistence type="predicted"/>
<name>A0ABQ6FNI9_9CHLR</name>
<dbReference type="EMBL" id="BSRI01000001">
    <property type="protein sequence ID" value="GLV55834.1"/>
    <property type="molecule type" value="Genomic_DNA"/>
</dbReference>
<comment type="caution">
    <text evidence="1">The sequence shown here is derived from an EMBL/GenBank/DDBJ whole genome shotgun (WGS) entry which is preliminary data.</text>
</comment>
<evidence type="ECO:0000313" key="1">
    <source>
        <dbReference type="EMBL" id="GLV55834.1"/>
    </source>
</evidence>
<sequence>MFTGPARGCVRGCVPLKLQWGAQEGGQPGGVDGCHLGKKGENFDFLLYHILTTPE</sequence>
<evidence type="ECO:0000313" key="2">
    <source>
        <dbReference type="Proteomes" id="UP001344906"/>
    </source>
</evidence>
<accession>A0ABQ6FNI9</accession>
<organism evidence="1 2">
    <name type="scientific">Dictyobacter halimunensis</name>
    <dbReference type="NCBI Taxonomy" id="3026934"/>
    <lineage>
        <taxon>Bacteria</taxon>
        <taxon>Bacillati</taxon>
        <taxon>Chloroflexota</taxon>
        <taxon>Ktedonobacteria</taxon>
        <taxon>Ktedonobacterales</taxon>
        <taxon>Dictyobacteraceae</taxon>
        <taxon>Dictyobacter</taxon>
    </lineage>
</organism>